<dbReference type="InterPro" id="IPR009057">
    <property type="entry name" value="Homeodomain-like_sf"/>
</dbReference>
<dbReference type="EMBL" id="DF968065">
    <property type="protein sequence ID" value="GAP02917.1"/>
    <property type="molecule type" value="Genomic_DNA"/>
</dbReference>
<dbReference type="AlphaFoldDB" id="A0A3F3GXN7"/>
<keyword evidence="1 2" id="KW-0238">DNA-binding</keyword>
<dbReference type="InterPro" id="IPR001647">
    <property type="entry name" value="HTH_TetR"/>
</dbReference>
<evidence type="ECO:0000259" key="3">
    <source>
        <dbReference type="PROSITE" id="PS50977"/>
    </source>
</evidence>
<dbReference type="STRING" id="220714.SAMN05660469_1396"/>
<accession>A0A3F3GXN7</accession>
<evidence type="ECO:0000313" key="5">
    <source>
        <dbReference type="Proteomes" id="UP000061227"/>
    </source>
</evidence>
<dbReference type="RefSeq" id="WP_059378057.1">
    <property type="nucleotide sequence ID" value="NZ_DF968065.1"/>
</dbReference>
<name>A0A3F3GXN7_9LACO</name>
<keyword evidence="5" id="KW-1185">Reference proteome</keyword>
<dbReference type="Pfam" id="PF00440">
    <property type="entry name" value="TetR_N"/>
    <property type="match status" value="1"/>
</dbReference>
<reference evidence="4 5" key="1">
    <citation type="journal article" date="2015" name="BMC Genomics">
        <title>Comparative genomics of Fructobacillus spp. and Leuconostoc spp. reveals niche-specific evolution of Fructobacillus spp.</title>
        <authorList>
            <person name="Endo A."/>
            <person name="Tanizawa Y."/>
            <person name="Tanaka N."/>
            <person name="Maeno S."/>
            <person name="Kumar H."/>
            <person name="Shiwa Y."/>
            <person name="Okada S."/>
            <person name="Yoshikawa H."/>
            <person name="Dicks L."/>
            <person name="Nakagawa J."/>
            <person name="Arita M."/>
        </authorList>
    </citation>
    <scope>NUCLEOTIDE SEQUENCE [LARGE SCALE GENOMIC DNA]</scope>
    <source>
        <strain evidence="4 5">DSM 15468</strain>
    </source>
</reference>
<evidence type="ECO:0000256" key="1">
    <source>
        <dbReference type="ARBA" id="ARBA00023125"/>
    </source>
</evidence>
<gene>
    <name evidence="4" type="primary">tetR</name>
    <name evidence="4" type="ORF">FPFC_030970</name>
</gene>
<dbReference type="GO" id="GO:0003677">
    <property type="term" value="F:DNA binding"/>
    <property type="evidence" value="ECO:0007669"/>
    <property type="project" value="UniProtKB-UniRule"/>
</dbReference>
<dbReference type="Proteomes" id="UP000061227">
    <property type="component" value="Unassembled WGS sequence"/>
</dbReference>
<dbReference type="Gene3D" id="1.10.357.10">
    <property type="entry name" value="Tetracycline Repressor, domain 2"/>
    <property type="match status" value="1"/>
</dbReference>
<dbReference type="SUPFAM" id="SSF46689">
    <property type="entry name" value="Homeodomain-like"/>
    <property type="match status" value="1"/>
</dbReference>
<proteinExistence type="predicted"/>
<evidence type="ECO:0000256" key="2">
    <source>
        <dbReference type="PROSITE-ProRule" id="PRU00335"/>
    </source>
</evidence>
<dbReference type="OrthoDB" id="9810250at2"/>
<feature type="domain" description="HTH tetR-type" evidence="3">
    <location>
        <begin position="7"/>
        <end position="67"/>
    </location>
</feature>
<evidence type="ECO:0000313" key="4">
    <source>
        <dbReference type="EMBL" id="GAP02917.1"/>
    </source>
</evidence>
<protein>
    <submittedName>
        <fullName evidence="4">Transcriptional regulator, TetR family</fullName>
    </submittedName>
</protein>
<dbReference type="PROSITE" id="PS50977">
    <property type="entry name" value="HTH_TETR_2"/>
    <property type="match status" value="1"/>
</dbReference>
<feature type="DNA-binding region" description="H-T-H motif" evidence="2">
    <location>
        <begin position="30"/>
        <end position="49"/>
    </location>
</feature>
<organism evidence="4 5">
    <name type="scientific">Fructobacillus pseudoficulneus</name>
    <dbReference type="NCBI Taxonomy" id="220714"/>
    <lineage>
        <taxon>Bacteria</taxon>
        <taxon>Bacillati</taxon>
        <taxon>Bacillota</taxon>
        <taxon>Bacilli</taxon>
        <taxon>Lactobacillales</taxon>
        <taxon>Lactobacillaceae</taxon>
        <taxon>Fructobacillus</taxon>
    </lineage>
</organism>
<sequence length="170" mass="20103">MANKNYELMHNHIMQTTANLLVTVPFSKLTVKQICEAANINRNTFYRHFADNIVLLEVMLTAALTRLFEKVEVAEFKQHPFESIMKLEVEAPLAAFDFQLDDSVFQDIFDGMIFKTLRKLTDDQEFLWSLGNMYIIRLWNHNQAKPYSLHNGYQIFDQMFRDRQFPDSKK</sequence>